<keyword evidence="2" id="KW-1133">Transmembrane helix</keyword>
<feature type="transmembrane region" description="Helical" evidence="2">
    <location>
        <begin position="643"/>
        <end position="661"/>
    </location>
</feature>
<dbReference type="InterPro" id="IPR016187">
    <property type="entry name" value="CTDL_fold"/>
</dbReference>
<dbReference type="Proteomes" id="UP000189670">
    <property type="component" value="Unassembled WGS sequence"/>
</dbReference>
<name>A0A1V1P4U8_9BACT</name>
<dbReference type="InterPro" id="IPR042095">
    <property type="entry name" value="SUMF_sf"/>
</dbReference>
<feature type="domain" description="Sulfatase-modifying factor enzyme-like" evidence="3">
    <location>
        <begin position="679"/>
        <end position="722"/>
    </location>
</feature>
<feature type="region of interest" description="Disordered" evidence="1">
    <location>
        <begin position="132"/>
        <end position="154"/>
    </location>
</feature>
<accession>A0A1V1P4U8</accession>
<dbReference type="Pfam" id="PF03781">
    <property type="entry name" value="FGE-sulfatase"/>
    <property type="match status" value="1"/>
</dbReference>
<dbReference type="EMBL" id="ATBP01000548">
    <property type="protein sequence ID" value="ETR69824.1"/>
    <property type="molecule type" value="Genomic_DNA"/>
</dbReference>
<keyword evidence="2" id="KW-0472">Membrane</keyword>
<evidence type="ECO:0000256" key="1">
    <source>
        <dbReference type="SAM" id="MobiDB-lite"/>
    </source>
</evidence>
<evidence type="ECO:0000256" key="2">
    <source>
        <dbReference type="SAM" id="Phobius"/>
    </source>
</evidence>
<dbReference type="AlphaFoldDB" id="A0A1V1P4U8"/>
<organism evidence="4 5">
    <name type="scientific">Candidatus Magnetoglobus multicellularis str. Araruama</name>
    <dbReference type="NCBI Taxonomy" id="890399"/>
    <lineage>
        <taxon>Bacteria</taxon>
        <taxon>Pseudomonadati</taxon>
        <taxon>Thermodesulfobacteriota</taxon>
        <taxon>Desulfobacteria</taxon>
        <taxon>Desulfobacterales</taxon>
        <taxon>Desulfobacteraceae</taxon>
        <taxon>Candidatus Magnetoglobus</taxon>
    </lineage>
</organism>
<evidence type="ECO:0000313" key="5">
    <source>
        <dbReference type="Proteomes" id="UP000189670"/>
    </source>
</evidence>
<keyword evidence="2" id="KW-0812">Transmembrane</keyword>
<evidence type="ECO:0000313" key="4">
    <source>
        <dbReference type="EMBL" id="ETR69824.1"/>
    </source>
</evidence>
<dbReference type="SUPFAM" id="SSF56436">
    <property type="entry name" value="C-type lectin-like"/>
    <property type="match status" value="1"/>
</dbReference>
<dbReference type="Gene3D" id="3.90.1580.10">
    <property type="entry name" value="paralog of FGE (formylglycine-generating enzyme)"/>
    <property type="match status" value="1"/>
</dbReference>
<feature type="compositionally biased region" description="Polar residues" evidence="1">
    <location>
        <begin position="132"/>
        <end position="144"/>
    </location>
</feature>
<gene>
    <name evidence="4" type="ORF">OMM_09262</name>
</gene>
<protein>
    <recommendedName>
        <fullName evidence="3">Sulfatase-modifying factor enzyme-like domain-containing protein</fullName>
    </recommendedName>
</protein>
<feature type="transmembrane region" description="Helical" evidence="2">
    <location>
        <begin position="104"/>
        <end position="122"/>
    </location>
</feature>
<dbReference type="InterPro" id="IPR005532">
    <property type="entry name" value="SUMF_dom"/>
</dbReference>
<feature type="transmembrane region" description="Helical" evidence="2">
    <location>
        <begin position="181"/>
        <end position="204"/>
    </location>
</feature>
<evidence type="ECO:0000259" key="3">
    <source>
        <dbReference type="Pfam" id="PF03781"/>
    </source>
</evidence>
<feature type="non-terminal residue" evidence="4">
    <location>
        <position position="722"/>
    </location>
</feature>
<sequence>MDCGTNNKIVQSMIDGLDPFLDDLRMSGYKIGMDTSLKIHVLLIRLAERDSFPNNPDELYVYLAPLICTSEKEQTDFKIRFDDWVHTFTSQEQTISPVVRKNRLYAVVLLSVFMMLVLFGLWRTFFYEKQTEPGSQNTGTTQPTQPIPAKTDPTTSFERVTSVTINEQFTPNFIERWQVHIWPYIPIMVMLLFMIAAWFIFWWWRAKQFISRMPSRAEVSEKHLYLESSHLFQSLIMVRTARKFRRYMQHPSDRLDADATVAETCRNAGYFTPVYGMIHRLPQYLVLIDRTIYDDHQARWMDAFLDRLIANDVYVKRFYFSGTPHVFYPQLQSNNASDNKKSSVPQAVSLETLSARYSNYRLIVFTDAEFFVHTFSGKLAHWIRKFDQWPVRALLLPGTEKEIHFRRQALAQSNFIVMPASEKGLSALVEKFQHLAPQTNVSYLDDPTYPGILHRYSGQWLDRNAPPQGTIEQLIAALKTYLDSPAMEWLAACAIFPSLNHSLTAYLGETLNVLTESRLLKLSRLPWFRFNTIPDWLRNHLLVFLSTEKEQKIREAITKKLEQSIHEIQKDHPLTFSTHQFGFAKRWFRSVLNALRGAASPDNPLQDRIFFNFMYQRLSFRLSKKLYQILGPKWTIRRLAGQAFNVLVFGLILLGSIYFLTQEPAPKHANQFSNSLGMTFVHIPSGTFEMGSPKDEKFRDSDETLHKVTLTQDFYMQATEVT</sequence>
<comment type="caution">
    <text evidence="4">The sequence shown here is derived from an EMBL/GenBank/DDBJ whole genome shotgun (WGS) entry which is preliminary data.</text>
</comment>
<reference evidence="5" key="1">
    <citation type="submission" date="2012-11" db="EMBL/GenBank/DDBJ databases">
        <authorList>
            <person name="Lucero-Rivera Y.E."/>
            <person name="Tovar-Ramirez D."/>
        </authorList>
    </citation>
    <scope>NUCLEOTIDE SEQUENCE [LARGE SCALE GENOMIC DNA]</scope>
    <source>
        <strain evidence="5">Araruama</strain>
    </source>
</reference>
<proteinExistence type="predicted"/>